<dbReference type="Proteomes" id="UP000605361">
    <property type="component" value="Unassembled WGS sequence"/>
</dbReference>
<feature type="compositionally biased region" description="Low complexity" evidence="1">
    <location>
        <begin position="177"/>
        <end position="187"/>
    </location>
</feature>
<protein>
    <submittedName>
        <fullName evidence="2">HXXEE domain-containing protein</fullName>
    </submittedName>
</protein>
<feature type="compositionally biased region" description="Low complexity" evidence="1">
    <location>
        <begin position="195"/>
        <end position="211"/>
    </location>
</feature>
<dbReference type="InterPro" id="IPR025671">
    <property type="entry name" value="HXXEE"/>
</dbReference>
<sequence>MGRVPATVTWGLLAAWAVHDAEELATMAGWVRAARPRLEERFPGVPWERLEVSQRHVNVAIGLMGGLMAGASALGARTGGRSPVFQAALAGFGLHGVTHLAQAAVTRGYTPGVVTAPVVVIPFSVWAWRRLRTAGVAEGAGPSGLWALGAFPVVLGGVHALAHALTKPHPTPPTTDPHPQTDQRPQTNQGHQTGQRPQSPQTDQRQQTGQRGRPGRRG</sequence>
<comment type="caution">
    <text evidence="2">The sequence shown here is derived from an EMBL/GenBank/DDBJ whole genome shotgun (WGS) entry which is preliminary data.</text>
</comment>
<name>A0A931ABQ0_9ACTN</name>
<evidence type="ECO:0000256" key="1">
    <source>
        <dbReference type="SAM" id="MobiDB-lite"/>
    </source>
</evidence>
<dbReference type="RefSeq" id="WP_195898815.1">
    <property type="nucleotide sequence ID" value="NZ_JADOGI010000104.1"/>
</dbReference>
<reference evidence="2" key="1">
    <citation type="submission" date="2020-11" db="EMBL/GenBank/DDBJ databases">
        <title>Whole-genome analyses of Nonomuraea sp. K274.</title>
        <authorList>
            <person name="Veyisoglu A."/>
        </authorList>
    </citation>
    <scope>NUCLEOTIDE SEQUENCE</scope>
    <source>
        <strain evidence="2">K274</strain>
    </source>
</reference>
<proteinExistence type="predicted"/>
<dbReference type="EMBL" id="JADOGI010000104">
    <property type="protein sequence ID" value="MBF8189886.1"/>
    <property type="molecule type" value="Genomic_DNA"/>
</dbReference>
<gene>
    <name evidence="2" type="ORF">ITP53_30005</name>
</gene>
<feature type="region of interest" description="Disordered" evidence="1">
    <location>
        <begin position="165"/>
        <end position="218"/>
    </location>
</feature>
<organism evidence="2 3">
    <name type="scientific">Nonomuraea cypriaca</name>
    <dbReference type="NCBI Taxonomy" id="1187855"/>
    <lineage>
        <taxon>Bacteria</taxon>
        <taxon>Bacillati</taxon>
        <taxon>Actinomycetota</taxon>
        <taxon>Actinomycetes</taxon>
        <taxon>Streptosporangiales</taxon>
        <taxon>Streptosporangiaceae</taxon>
        <taxon>Nonomuraea</taxon>
    </lineage>
</organism>
<keyword evidence="3" id="KW-1185">Reference proteome</keyword>
<dbReference type="AlphaFoldDB" id="A0A931ABQ0"/>
<accession>A0A931ABQ0</accession>
<dbReference type="Pfam" id="PF13787">
    <property type="entry name" value="HXXEE"/>
    <property type="match status" value="1"/>
</dbReference>
<evidence type="ECO:0000313" key="3">
    <source>
        <dbReference type="Proteomes" id="UP000605361"/>
    </source>
</evidence>
<evidence type="ECO:0000313" key="2">
    <source>
        <dbReference type="EMBL" id="MBF8189886.1"/>
    </source>
</evidence>